<dbReference type="InterPro" id="IPR011335">
    <property type="entry name" value="Restrct_endonuc-II-like"/>
</dbReference>
<reference evidence="3 4" key="1">
    <citation type="submission" date="2016-10" db="EMBL/GenBank/DDBJ databases">
        <authorList>
            <person name="de Groot N.N."/>
        </authorList>
    </citation>
    <scope>NUCLEOTIDE SEQUENCE [LARGE SCALE GENOMIC DNA]</scope>
    <source>
        <strain evidence="3 4">AR67</strain>
    </source>
</reference>
<sequence>MKAKVFADTSAMTRDEWLKYRTMGIGGSDVSVIAGINPYRSVFQLWLEKTGQTELCENGNECTHFGTVLEPIVKQEFTERTGIAVAEPKYIYQHPDYPFMFANLDGVVNVDGEDCIFEAKTASAYKQNEWNTGVPPEYMLQIQHYMAVTGLKKTYIAALIGGNHFVYKTVERDDEIILDIIEMERRFWEENVLGGEEPVPDGSAKALSVI</sequence>
<dbReference type="InterPro" id="IPR019080">
    <property type="entry name" value="YqaJ_viral_recombinase"/>
</dbReference>
<dbReference type="GO" id="GO:0016787">
    <property type="term" value="F:hydrolase activity"/>
    <property type="evidence" value="ECO:0007669"/>
    <property type="project" value="UniProtKB-KW"/>
</dbReference>
<dbReference type="Gene3D" id="3.90.320.10">
    <property type="match status" value="1"/>
</dbReference>
<dbReference type="PANTHER" id="PTHR46609:SF6">
    <property type="entry name" value="EXONUCLEASE, PHAGE-TYPE_RECB, C-TERMINAL DOMAIN-CONTAINING PROTEIN-RELATED"/>
    <property type="match status" value="1"/>
</dbReference>
<keyword evidence="3" id="KW-0255">Endonuclease</keyword>
<dbReference type="Pfam" id="PF09588">
    <property type="entry name" value="YqaJ"/>
    <property type="match status" value="1"/>
</dbReference>
<dbReference type="InterPro" id="IPR017482">
    <property type="entry name" value="Lambda-type_endonuclease"/>
</dbReference>
<gene>
    <name evidence="3" type="ORF">SAMN02910406_02368</name>
</gene>
<dbReference type="EMBL" id="FOKQ01000020">
    <property type="protein sequence ID" value="SFC77577.1"/>
    <property type="molecule type" value="Genomic_DNA"/>
</dbReference>
<accession>A0A1I1LWH4</accession>
<keyword evidence="1" id="KW-0378">Hydrolase</keyword>
<dbReference type="PANTHER" id="PTHR46609">
    <property type="entry name" value="EXONUCLEASE, PHAGE-TYPE/RECB, C-TERMINAL DOMAIN-CONTAINING PROTEIN"/>
    <property type="match status" value="1"/>
</dbReference>
<dbReference type="NCBIfam" id="TIGR03033">
    <property type="entry name" value="phage_rel_nuc"/>
    <property type="match status" value="1"/>
</dbReference>
<evidence type="ECO:0000313" key="4">
    <source>
        <dbReference type="Proteomes" id="UP000182192"/>
    </source>
</evidence>
<dbReference type="SUPFAM" id="SSF52980">
    <property type="entry name" value="Restriction endonuclease-like"/>
    <property type="match status" value="1"/>
</dbReference>
<feature type="domain" description="YqaJ viral recombinase" evidence="2">
    <location>
        <begin position="16"/>
        <end position="151"/>
    </location>
</feature>
<proteinExistence type="predicted"/>
<dbReference type="GO" id="GO:0004519">
    <property type="term" value="F:endonuclease activity"/>
    <property type="evidence" value="ECO:0007669"/>
    <property type="project" value="UniProtKB-KW"/>
</dbReference>
<organism evidence="3 4">
    <name type="scientific">Ruminococcus albus</name>
    <dbReference type="NCBI Taxonomy" id="1264"/>
    <lineage>
        <taxon>Bacteria</taxon>
        <taxon>Bacillati</taxon>
        <taxon>Bacillota</taxon>
        <taxon>Clostridia</taxon>
        <taxon>Eubacteriales</taxon>
        <taxon>Oscillospiraceae</taxon>
        <taxon>Ruminococcus</taxon>
    </lineage>
</organism>
<evidence type="ECO:0000259" key="2">
    <source>
        <dbReference type="Pfam" id="PF09588"/>
    </source>
</evidence>
<protein>
    <submittedName>
        <fullName evidence="3">Putative phage-type endonuclease</fullName>
    </submittedName>
</protein>
<dbReference type="RefSeq" id="WP_242940834.1">
    <property type="nucleotide sequence ID" value="NZ_FOKQ01000020.1"/>
</dbReference>
<name>A0A1I1LWH4_RUMAL</name>
<keyword evidence="3" id="KW-0540">Nuclease</keyword>
<evidence type="ECO:0000256" key="1">
    <source>
        <dbReference type="ARBA" id="ARBA00022801"/>
    </source>
</evidence>
<dbReference type="InterPro" id="IPR051703">
    <property type="entry name" value="NF-kappa-B_Signaling_Reg"/>
</dbReference>
<dbReference type="InterPro" id="IPR011604">
    <property type="entry name" value="PDDEXK-like_dom_sf"/>
</dbReference>
<dbReference type="AlphaFoldDB" id="A0A1I1LWH4"/>
<evidence type="ECO:0000313" key="3">
    <source>
        <dbReference type="EMBL" id="SFC77577.1"/>
    </source>
</evidence>
<dbReference type="Proteomes" id="UP000182192">
    <property type="component" value="Unassembled WGS sequence"/>
</dbReference>